<evidence type="ECO:0000313" key="1">
    <source>
        <dbReference type="EMBL" id="KAI4381177.1"/>
    </source>
</evidence>
<keyword evidence="2" id="KW-1185">Reference proteome</keyword>
<proteinExistence type="predicted"/>
<gene>
    <name evidence="1" type="ORF">MLD38_007279</name>
</gene>
<protein>
    <submittedName>
        <fullName evidence="1">Uncharacterized protein</fullName>
    </submittedName>
</protein>
<evidence type="ECO:0000313" key="2">
    <source>
        <dbReference type="Proteomes" id="UP001057402"/>
    </source>
</evidence>
<accession>A0ACB9RQA6</accession>
<dbReference type="EMBL" id="CM042882">
    <property type="protein sequence ID" value="KAI4381177.1"/>
    <property type="molecule type" value="Genomic_DNA"/>
</dbReference>
<organism evidence="1 2">
    <name type="scientific">Melastoma candidum</name>
    <dbReference type="NCBI Taxonomy" id="119954"/>
    <lineage>
        <taxon>Eukaryota</taxon>
        <taxon>Viridiplantae</taxon>
        <taxon>Streptophyta</taxon>
        <taxon>Embryophyta</taxon>
        <taxon>Tracheophyta</taxon>
        <taxon>Spermatophyta</taxon>
        <taxon>Magnoliopsida</taxon>
        <taxon>eudicotyledons</taxon>
        <taxon>Gunneridae</taxon>
        <taxon>Pentapetalae</taxon>
        <taxon>rosids</taxon>
        <taxon>malvids</taxon>
        <taxon>Myrtales</taxon>
        <taxon>Melastomataceae</taxon>
        <taxon>Melastomatoideae</taxon>
        <taxon>Melastomateae</taxon>
        <taxon>Melastoma</taxon>
    </lineage>
</organism>
<comment type="caution">
    <text evidence="1">The sequence shown here is derived from an EMBL/GenBank/DDBJ whole genome shotgun (WGS) entry which is preliminary data.</text>
</comment>
<name>A0ACB9RQA6_9MYRT</name>
<dbReference type="Proteomes" id="UP001057402">
    <property type="component" value="Chromosome 3"/>
</dbReference>
<sequence>MVFTSCIPFPSYLIALLCLCCSPSLVSSQQPYIGRNTTRCTNFASPPAVPSSSSDFGYSCNGLNRTCHTYLIYRSYPPYNTISTISKLLSVDPSQLSEINSVPLNGTIETNRMLIVPVTCSCSGKYYQANTSYVVQHGDTYYLIVNGTYQGLASCRALKYQNPIETVLIYSGTNFTIPLRCACPSKNQTNKGIRYLLTYVVAENDIVSRISVRFGVDTGRTLVANSLTELNDVIFPFSTLLVPLQKPPSVSQTMSPPPSPSQQPISGPPPSTSPSTNRSRTKWVYAVVGFIAGNAFLLVIGSIVLYMFVHYHRKVKPEISKGVPEDISKNLERRDGPGGRENLGERSEVLRLNLSGIAQSIKVYSYEELEQATDNFSSVCCIKGSVYRGIIDGSHVAIKEMSGDAMKEINILNKISHMNLIRLVGICFNDGHWYFVFEYAMNGPLSDWIYRSGEKMGDKILCWNRRIQIALDVAVGLNYIHSFTTPPLIHKNITSSNILLDENFRAKITNFGTARSIKGDKGEFTMTLHIMGTQGYLAPEYLENGLVSTKLDVYAFGVLLAEMITGKDVKELLGDCKTYLSDVVSDKIEPDDEEGMGNKSRDLIDPSLGGNYPDHHIIVMIKLIRQCLRRDPGGRPAMDEVVQILSKVSSCPSIWQSSSSFSF</sequence>
<reference evidence="2" key="1">
    <citation type="journal article" date="2023" name="Front. Plant Sci.">
        <title>Chromosomal-level genome assembly of Melastoma candidum provides insights into trichome evolution.</title>
        <authorList>
            <person name="Zhong Y."/>
            <person name="Wu W."/>
            <person name="Sun C."/>
            <person name="Zou P."/>
            <person name="Liu Y."/>
            <person name="Dai S."/>
            <person name="Zhou R."/>
        </authorList>
    </citation>
    <scope>NUCLEOTIDE SEQUENCE [LARGE SCALE GENOMIC DNA]</scope>
</reference>